<dbReference type="SUPFAM" id="SSF52540">
    <property type="entry name" value="P-loop containing nucleoside triphosphate hydrolases"/>
    <property type="match status" value="1"/>
</dbReference>
<reference evidence="4" key="2">
    <citation type="journal article" date="2024" name="Plant">
        <title>Genomic evolution and insights into agronomic trait innovations of Sesamum species.</title>
        <authorList>
            <person name="Miao H."/>
            <person name="Wang L."/>
            <person name="Qu L."/>
            <person name="Liu H."/>
            <person name="Sun Y."/>
            <person name="Le M."/>
            <person name="Wang Q."/>
            <person name="Wei S."/>
            <person name="Zheng Y."/>
            <person name="Lin W."/>
            <person name="Duan Y."/>
            <person name="Cao H."/>
            <person name="Xiong S."/>
            <person name="Wang X."/>
            <person name="Wei L."/>
            <person name="Li C."/>
            <person name="Ma Q."/>
            <person name="Ju M."/>
            <person name="Zhao R."/>
            <person name="Li G."/>
            <person name="Mu C."/>
            <person name="Tian Q."/>
            <person name="Mei H."/>
            <person name="Zhang T."/>
            <person name="Gao T."/>
            <person name="Zhang H."/>
        </authorList>
    </citation>
    <scope>NUCLEOTIDE SEQUENCE</scope>
    <source>
        <strain evidence="4">KEN1</strain>
    </source>
</reference>
<name>A0AAW2XZA0_9LAMI</name>
<dbReference type="PANTHER" id="PTHR36766">
    <property type="entry name" value="PLANT BROAD-SPECTRUM MILDEW RESISTANCE PROTEIN RPW8"/>
    <property type="match status" value="1"/>
</dbReference>
<dbReference type="InterPro" id="IPR002182">
    <property type="entry name" value="NB-ARC"/>
</dbReference>
<comment type="caution">
    <text evidence="4">The sequence shown here is derived from an EMBL/GenBank/DDBJ whole genome shotgun (WGS) entry which is preliminary data.</text>
</comment>
<dbReference type="EMBL" id="JACGWN010000002">
    <property type="protein sequence ID" value="KAL0458297.1"/>
    <property type="molecule type" value="Genomic_DNA"/>
</dbReference>
<organism evidence="4">
    <name type="scientific">Sesamum latifolium</name>
    <dbReference type="NCBI Taxonomy" id="2727402"/>
    <lineage>
        <taxon>Eukaryota</taxon>
        <taxon>Viridiplantae</taxon>
        <taxon>Streptophyta</taxon>
        <taxon>Embryophyta</taxon>
        <taxon>Tracheophyta</taxon>
        <taxon>Spermatophyta</taxon>
        <taxon>Magnoliopsida</taxon>
        <taxon>eudicotyledons</taxon>
        <taxon>Gunneridae</taxon>
        <taxon>Pentapetalae</taxon>
        <taxon>asterids</taxon>
        <taxon>lamiids</taxon>
        <taxon>Lamiales</taxon>
        <taxon>Pedaliaceae</taxon>
        <taxon>Sesamum</taxon>
    </lineage>
</organism>
<gene>
    <name evidence="4" type="ORF">Slati_0456900</name>
</gene>
<evidence type="ECO:0000256" key="1">
    <source>
        <dbReference type="ARBA" id="ARBA00022821"/>
    </source>
</evidence>
<dbReference type="PANTHER" id="PTHR36766:SF45">
    <property type="entry name" value="NB-ARC DOMAIN-CONTAINING PROTEIN"/>
    <property type="match status" value="1"/>
</dbReference>
<evidence type="ECO:0000256" key="2">
    <source>
        <dbReference type="SAM" id="Coils"/>
    </source>
</evidence>
<dbReference type="InterPro" id="IPR027417">
    <property type="entry name" value="P-loop_NTPase"/>
</dbReference>
<feature type="domain" description="NB-ARC" evidence="3">
    <location>
        <begin position="123"/>
        <end position="280"/>
    </location>
</feature>
<keyword evidence="1" id="KW-0611">Plant defense</keyword>
<protein>
    <submittedName>
        <fullName evidence="4">Disease resistance protein RGA3</fullName>
    </submittedName>
</protein>
<keyword evidence="2" id="KW-0175">Coiled coil</keyword>
<feature type="coiled-coil region" evidence="2">
    <location>
        <begin position="171"/>
        <end position="201"/>
    </location>
</feature>
<dbReference type="PRINTS" id="PR00364">
    <property type="entry name" value="DISEASERSIST"/>
</dbReference>
<sequence>MSYDIDDMLDEWNYAIRKLHIERKNKHKVCPLIPSSCLFFNKIATCRDIAKKIEGLKERLNVILNEKDEFNFVVHQPIIDDPRESARVQSISLVEVSDIHGRRHDNDILVRKLKHGVVGQQLQVGPQVISIVGVRGIGKTTLAQLVYNDYRLVNYFQLKIWVCVSDAFDEVRIAKAILESLKKELSNFKELESLLNCLKDSISRKKILLVLDDVWTEDYKKWEPFKISLNNGAPGSNILVTTRSERVARMMGTSEIHRLGQLSDTNCWLLMKHVAFHGRVK</sequence>
<dbReference type="Pfam" id="PF00931">
    <property type="entry name" value="NB-ARC"/>
    <property type="match status" value="1"/>
</dbReference>
<dbReference type="GO" id="GO:0006952">
    <property type="term" value="P:defense response"/>
    <property type="evidence" value="ECO:0007669"/>
    <property type="project" value="UniProtKB-KW"/>
</dbReference>
<dbReference type="GO" id="GO:0043531">
    <property type="term" value="F:ADP binding"/>
    <property type="evidence" value="ECO:0007669"/>
    <property type="project" value="InterPro"/>
</dbReference>
<reference evidence="4" key="1">
    <citation type="submission" date="2020-06" db="EMBL/GenBank/DDBJ databases">
        <authorList>
            <person name="Li T."/>
            <person name="Hu X."/>
            <person name="Zhang T."/>
            <person name="Song X."/>
            <person name="Zhang H."/>
            <person name="Dai N."/>
            <person name="Sheng W."/>
            <person name="Hou X."/>
            <person name="Wei L."/>
        </authorList>
    </citation>
    <scope>NUCLEOTIDE SEQUENCE</scope>
    <source>
        <strain evidence="4">KEN1</strain>
        <tissue evidence="4">Leaf</tissue>
    </source>
</reference>
<proteinExistence type="predicted"/>
<evidence type="ECO:0000313" key="4">
    <source>
        <dbReference type="EMBL" id="KAL0458297.1"/>
    </source>
</evidence>
<dbReference type="AlphaFoldDB" id="A0AAW2XZA0"/>
<dbReference type="Gene3D" id="3.40.50.300">
    <property type="entry name" value="P-loop containing nucleotide triphosphate hydrolases"/>
    <property type="match status" value="1"/>
</dbReference>
<evidence type="ECO:0000259" key="3">
    <source>
        <dbReference type="Pfam" id="PF00931"/>
    </source>
</evidence>
<accession>A0AAW2XZA0</accession>